<evidence type="ECO:0000313" key="10">
    <source>
        <dbReference type="Proteomes" id="UP000050741"/>
    </source>
</evidence>
<evidence type="ECO:0000256" key="4">
    <source>
        <dbReference type="ARBA" id="ARBA00022832"/>
    </source>
</evidence>
<dbReference type="Gene3D" id="3.40.50.12780">
    <property type="entry name" value="N-terminal domain of ligase-like"/>
    <property type="match status" value="1"/>
</dbReference>
<dbReference type="GO" id="GO:0005811">
    <property type="term" value="C:lipid droplet"/>
    <property type="evidence" value="ECO:0007669"/>
    <property type="project" value="TreeGrafter"/>
</dbReference>
<feature type="domain" description="AMP-dependent synthetase/ligase" evidence="9">
    <location>
        <begin position="115"/>
        <end position="545"/>
    </location>
</feature>
<dbReference type="PANTHER" id="PTHR43272">
    <property type="entry name" value="LONG-CHAIN-FATTY-ACID--COA LIGASE"/>
    <property type="match status" value="1"/>
</dbReference>
<dbReference type="PROSITE" id="PS00455">
    <property type="entry name" value="AMP_BINDING"/>
    <property type="match status" value="1"/>
</dbReference>
<dbReference type="GO" id="GO:0005783">
    <property type="term" value="C:endoplasmic reticulum"/>
    <property type="evidence" value="ECO:0007669"/>
    <property type="project" value="TreeGrafter"/>
</dbReference>
<dbReference type="Proteomes" id="UP000050741">
    <property type="component" value="Unassembled WGS sequence"/>
</dbReference>
<proteinExistence type="inferred from homology"/>
<evidence type="ECO:0000256" key="8">
    <source>
        <dbReference type="SAM" id="Phobius"/>
    </source>
</evidence>
<dbReference type="SUPFAM" id="SSF56801">
    <property type="entry name" value="Acetyl-CoA synthetase-like"/>
    <property type="match status" value="1"/>
</dbReference>
<dbReference type="AlphaFoldDB" id="A0A183C491"/>
<keyword evidence="3" id="KW-0547">Nucleotide-binding</keyword>
<evidence type="ECO:0000256" key="5">
    <source>
        <dbReference type="ARBA" id="ARBA00022840"/>
    </source>
</evidence>
<dbReference type="GO" id="GO:0005886">
    <property type="term" value="C:plasma membrane"/>
    <property type="evidence" value="ECO:0007669"/>
    <property type="project" value="TreeGrafter"/>
</dbReference>
<evidence type="ECO:0000256" key="3">
    <source>
        <dbReference type="ARBA" id="ARBA00022741"/>
    </source>
</evidence>
<dbReference type="Pfam" id="PF00501">
    <property type="entry name" value="AMP-binding"/>
    <property type="match status" value="1"/>
</dbReference>
<dbReference type="InterPro" id="IPR020845">
    <property type="entry name" value="AMP-binding_CS"/>
</dbReference>
<dbReference type="WBParaSite" id="GPLIN_000768500">
    <property type="protein sequence ID" value="GPLIN_000768500"/>
    <property type="gene ID" value="GPLIN_000768500"/>
</dbReference>
<evidence type="ECO:0000256" key="1">
    <source>
        <dbReference type="ARBA" id="ARBA00006432"/>
    </source>
</evidence>
<reference evidence="11" key="2">
    <citation type="submission" date="2016-06" db="UniProtKB">
        <authorList>
            <consortium name="WormBaseParasite"/>
        </authorList>
    </citation>
    <scope>IDENTIFICATION</scope>
</reference>
<keyword evidence="8" id="KW-0812">Transmembrane</keyword>
<keyword evidence="5" id="KW-0067">ATP-binding</keyword>
<evidence type="ECO:0000256" key="6">
    <source>
        <dbReference type="ARBA" id="ARBA00024484"/>
    </source>
</evidence>
<dbReference type="GO" id="GO:0030182">
    <property type="term" value="P:neuron differentiation"/>
    <property type="evidence" value="ECO:0007669"/>
    <property type="project" value="TreeGrafter"/>
</dbReference>
<keyword evidence="10" id="KW-1185">Reference proteome</keyword>
<dbReference type="Gene3D" id="3.30.300.30">
    <property type="match status" value="1"/>
</dbReference>
<keyword evidence="4" id="KW-0276">Fatty acid metabolism</keyword>
<keyword evidence="8" id="KW-0472">Membrane</keyword>
<evidence type="ECO:0000256" key="7">
    <source>
        <dbReference type="ARBA" id="ARBA00026121"/>
    </source>
</evidence>
<dbReference type="InterPro" id="IPR000873">
    <property type="entry name" value="AMP-dep_synth/lig_dom"/>
</dbReference>
<feature type="transmembrane region" description="Helical" evidence="8">
    <location>
        <begin position="21"/>
        <end position="45"/>
    </location>
</feature>
<organism evidence="10 11">
    <name type="scientific">Globodera pallida</name>
    <name type="common">Potato cyst nematode worm</name>
    <name type="synonym">Heterodera pallida</name>
    <dbReference type="NCBI Taxonomy" id="36090"/>
    <lineage>
        <taxon>Eukaryota</taxon>
        <taxon>Metazoa</taxon>
        <taxon>Ecdysozoa</taxon>
        <taxon>Nematoda</taxon>
        <taxon>Chromadorea</taxon>
        <taxon>Rhabditida</taxon>
        <taxon>Tylenchina</taxon>
        <taxon>Tylenchomorpha</taxon>
        <taxon>Tylenchoidea</taxon>
        <taxon>Heteroderidae</taxon>
        <taxon>Heteroderinae</taxon>
        <taxon>Globodera</taxon>
    </lineage>
</organism>
<evidence type="ECO:0000256" key="2">
    <source>
        <dbReference type="ARBA" id="ARBA00022598"/>
    </source>
</evidence>
<dbReference type="InterPro" id="IPR045851">
    <property type="entry name" value="AMP-bd_C_sf"/>
</dbReference>
<protein>
    <recommendedName>
        <fullName evidence="7">long-chain-fatty-acid--CoA ligase</fullName>
        <ecNumber evidence="7">6.2.1.3</ecNumber>
    </recommendedName>
</protein>
<dbReference type="GO" id="GO:0005524">
    <property type="term" value="F:ATP binding"/>
    <property type="evidence" value="ECO:0007669"/>
    <property type="project" value="UniProtKB-KW"/>
</dbReference>
<sequence>MDSLTGGKRIEQELYDKERPFYIIGLAAFLKVFFFFYDALVFIPFKIFADPGKKRERSLEQKMDRPQPGDTWTLLGLRFILNSSRAAQLSAKFGTKVYDGLNCMGTREVLEATEERQPDGKNIQKLVLGPYNWLNFEDVDEVISEIAFGLSNLDIKQGQNVVIYSETRKEWMISAMACFKSGLPIVTVYPTLGDEAIAFAMGECDAVLMFTSRSLLPKALSSINNCPQLKRVVYFSQQHTLAEIADEATDEIKQAFNNDGRELYTFNALRALGHSQTKFERNVNADDPAMIMYTSGTTGNPKGVLLSHRNIIATASGQSAVILVNQNDTIIGYLPLAHILEVCAELTCLSQGCRIGYSSTTTLHDRALKIKKGSKGDCGELKPTIIACVPAVLDKIFKAVSEEVKEKSRFKRELFRICYERKRNRFEGGYKSLVMDSLVFDNIGKILGGNLRIVISGGAPLNPETQRFMNICFCCPVVQGYGLTETCGGATLADENDLSTGSVGPPLRCCEIRLREWAEAGYSPANSPPQGEIVIHGANVALGYYKNEEKTNECFIELDGKRWFATGDIGEFREDGSLYIIDRMKDLIKLAHGEYIALGRVEMALLTNPNVDNICVYGNLHSNYLIALVVPNRKKLEALADKNAIHELNWDDVCANKELAKILQKELQKFVSGHLRKEEIPKKVLICKDPWTPDSGLLTEALKLKRKNIELKFGQEIKQLYEEN</sequence>
<dbReference type="GO" id="GO:0004467">
    <property type="term" value="F:long-chain fatty acid-CoA ligase activity"/>
    <property type="evidence" value="ECO:0007669"/>
    <property type="project" value="UniProtKB-EC"/>
</dbReference>
<accession>A0A183C491</accession>
<dbReference type="InterPro" id="IPR042099">
    <property type="entry name" value="ANL_N_sf"/>
</dbReference>
<evidence type="ECO:0000259" key="9">
    <source>
        <dbReference type="Pfam" id="PF00501"/>
    </source>
</evidence>
<name>A0A183C491_GLOPA</name>
<dbReference type="EC" id="6.2.1.3" evidence="7"/>
<keyword evidence="8" id="KW-1133">Transmembrane helix</keyword>
<keyword evidence="4" id="KW-0443">Lipid metabolism</keyword>
<dbReference type="PANTHER" id="PTHR43272:SF83">
    <property type="entry name" value="ACYL-COA SYNTHETASE LONG-CHAIN, ISOFORM J"/>
    <property type="match status" value="1"/>
</dbReference>
<dbReference type="GO" id="GO:0035336">
    <property type="term" value="P:long-chain fatty-acyl-CoA metabolic process"/>
    <property type="evidence" value="ECO:0007669"/>
    <property type="project" value="TreeGrafter"/>
</dbReference>
<reference evidence="10" key="1">
    <citation type="submission" date="2014-05" db="EMBL/GenBank/DDBJ databases">
        <title>The genome and life-stage specific transcriptomes of Globodera pallida elucidate key aspects of plant parasitism by a cyst nematode.</title>
        <authorList>
            <person name="Cotton J.A."/>
            <person name="Lilley C.J."/>
            <person name="Jones L.M."/>
            <person name="Kikuchi T."/>
            <person name="Reid A.J."/>
            <person name="Thorpe P."/>
            <person name="Tsai I.J."/>
            <person name="Beasley H."/>
            <person name="Blok V."/>
            <person name="Cock P.J.A."/>
            <person name="Van den Akker S.E."/>
            <person name="Holroyd N."/>
            <person name="Hunt M."/>
            <person name="Mantelin S."/>
            <person name="Naghra H."/>
            <person name="Pain A."/>
            <person name="Palomares-Rius J.E."/>
            <person name="Zarowiecki M."/>
            <person name="Berriman M."/>
            <person name="Jones J.T."/>
            <person name="Urwin P.E."/>
        </authorList>
    </citation>
    <scope>NUCLEOTIDE SEQUENCE [LARGE SCALE GENOMIC DNA]</scope>
    <source>
        <strain evidence="10">Lindley</strain>
    </source>
</reference>
<comment type="catalytic activity">
    <reaction evidence="6">
        <text>a long-chain fatty acid + ATP + CoA = a long-chain fatty acyl-CoA + AMP + diphosphate</text>
        <dbReference type="Rhea" id="RHEA:15421"/>
        <dbReference type="ChEBI" id="CHEBI:30616"/>
        <dbReference type="ChEBI" id="CHEBI:33019"/>
        <dbReference type="ChEBI" id="CHEBI:57287"/>
        <dbReference type="ChEBI" id="CHEBI:57560"/>
        <dbReference type="ChEBI" id="CHEBI:83139"/>
        <dbReference type="ChEBI" id="CHEBI:456215"/>
        <dbReference type="EC" id="6.2.1.3"/>
    </reaction>
    <physiologicalReaction direction="left-to-right" evidence="6">
        <dbReference type="Rhea" id="RHEA:15422"/>
    </physiologicalReaction>
</comment>
<evidence type="ECO:0000313" key="11">
    <source>
        <dbReference type="WBParaSite" id="GPLIN_000768500"/>
    </source>
</evidence>
<comment type="similarity">
    <text evidence="1">Belongs to the ATP-dependent AMP-binding enzyme family.</text>
</comment>
<keyword evidence="2" id="KW-0436">Ligase</keyword>